<name>A0ABZ0XUB2_9BURK</name>
<evidence type="ECO:0000259" key="3">
    <source>
        <dbReference type="Pfam" id="PF02678"/>
    </source>
</evidence>
<evidence type="ECO:0000313" key="6">
    <source>
        <dbReference type="Proteomes" id="UP001326110"/>
    </source>
</evidence>
<evidence type="ECO:0000256" key="1">
    <source>
        <dbReference type="ARBA" id="ARBA00008416"/>
    </source>
</evidence>
<sequence length="339" mass="36896">MNPILSSGPLGMPWATMDPFLFCVHHVDGYPQGNGQYGPATPLSGRNIGQDFANVDGWNMYHGQQIPGFPGHPHRGFETVTIVRRGLIDHADSLGAAARFGAGDVQWLTAGRGIVHSEMFPLLKTDADNPLELFQIWLNLPARSKMVEPHFTMLWSEDVPRQVVADASGARTDVLCVAGQLAELKPLAPPPDSWAAADDSDVAIWVITMEPGAEWTLPPTRGAQTRRALYYFDGDGATIGGQSIAARSANDLRTDAPLLLKNGAKPAQFLVLQGRPIGERVVQAGPFVMNSEQEIRQAHADYQQTGFGGWPWPDMAPVHGDDPTRFARHVGGRVERREG</sequence>
<protein>
    <submittedName>
        <fullName evidence="5">Pirin family protein</fullName>
    </submittedName>
</protein>
<dbReference type="Gene3D" id="2.60.120.10">
    <property type="entry name" value="Jelly Rolls"/>
    <property type="match status" value="2"/>
</dbReference>
<dbReference type="Pfam" id="PF05726">
    <property type="entry name" value="Pirin_C"/>
    <property type="match status" value="1"/>
</dbReference>
<gene>
    <name evidence="5" type="ORF">SR858_18305</name>
</gene>
<keyword evidence="6" id="KW-1185">Reference proteome</keyword>
<dbReference type="RefSeq" id="WP_026637024.1">
    <property type="nucleotide sequence ID" value="NZ_CP140152.1"/>
</dbReference>
<reference evidence="5 6" key="1">
    <citation type="submission" date="2023-11" db="EMBL/GenBank/DDBJ databases">
        <title>MicrobeMod: A computational toolkit for identifying prokaryotic methylation and restriction-modification with nanopore sequencing.</title>
        <authorList>
            <person name="Crits-Christoph A."/>
            <person name="Kang S.C."/>
            <person name="Lee H."/>
            <person name="Ostrov N."/>
        </authorList>
    </citation>
    <scope>NUCLEOTIDE SEQUENCE [LARGE SCALE GENOMIC DNA]</scope>
    <source>
        <strain evidence="5 6">ATCC 25935</strain>
    </source>
</reference>
<dbReference type="InterPro" id="IPR008778">
    <property type="entry name" value="Pirin_C_dom"/>
</dbReference>
<comment type="similarity">
    <text evidence="1 2">Belongs to the pirin family.</text>
</comment>
<evidence type="ECO:0000259" key="4">
    <source>
        <dbReference type="Pfam" id="PF05726"/>
    </source>
</evidence>
<dbReference type="CDD" id="cd02909">
    <property type="entry name" value="cupin_pirin_N"/>
    <property type="match status" value="1"/>
</dbReference>
<evidence type="ECO:0000313" key="5">
    <source>
        <dbReference type="EMBL" id="WQH03004.1"/>
    </source>
</evidence>
<dbReference type="PANTHER" id="PTHR13903">
    <property type="entry name" value="PIRIN-RELATED"/>
    <property type="match status" value="1"/>
</dbReference>
<dbReference type="InterPro" id="IPR011051">
    <property type="entry name" value="RmlC_Cupin_sf"/>
</dbReference>
<dbReference type="Proteomes" id="UP001326110">
    <property type="component" value="Chromosome"/>
</dbReference>
<dbReference type="PANTHER" id="PTHR13903:SF8">
    <property type="entry name" value="PIRIN"/>
    <property type="match status" value="1"/>
</dbReference>
<dbReference type="EMBL" id="CP140152">
    <property type="protein sequence ID" value="WQH03004.1"/>
    <property type="molecule type" value="Genomic_DNA"/>
</dbReference>
<dbReference type="InterPro" id="IPR014710">
    <property type="entry name" value="RmlC-like_jellyroll"/>
</dbReference>
<feature type="domain" description="Pirin C-terminal" evidence="4">
    <location>
        <begin position="205"/>
        <end position="308"/>
    </location>
</feature>
<feature type="domain" description="Pirin N-terminal" evidence="3">
    <location>
        <begin position="59"/>
        <end position="138"/>
    </location>
</feature>
<evidence type="ECO:0000256" key="2">
    <source>
        <dbReference type="RuleBase" id="RU003457"/>
    </source>
</evidence>
<dbReference type="Pfam" id="PF02678">
    <property type="entry name" value="Pirin"/>
    <property type="match status" value="1"/>
</dbReference>
<proteinExistence type="inferred from homology"/>
<dbReference type="InterPro" id="IPR012093">
    <property type="entry name" value="Pirin"/>
</dbReference>
<organism evidence="5 6">
    <name type="scientific">Duganella zoogloeoides</name>
    <dbReference type="NCBI Taxonomy" id="75659"/>
    <lineage>
        <taxon>Bacteria</taxon>
        <taxon>Pseudomonadati</taxon>
        <taxon>Pseudomonadota</taxon>
        <taxon>Betaproteobacteria</taxon>
        <taxon>Burkholderiales</taxon>
        <taxon>Oxalobacteraceae</taxon>
        <taxon>Telluria group</taxon>
        <taxon>Duganella</taxon>
    </lineage>
</organism>
<accession>A0ABZ0XUB2</accession>
<dbReference type="SUPFAM" id="SSF51182">
    <property type="entry name" value="RmlC-like cupins"/>
    <property type="match status" value="1"/>
</dbReference>
<dbReference type="CDD" id="cd02247">
    <property type="entry name" value="cupin_pirin_C"/>
    <property type="match status" value="1"/>
</dbReference>
<dbReference type="InterPro" id="IPR003829">
    <property type="entry name" value="Pirin_N_dom"/>
</dbReference>